<dbReference type="RefSeq" id="WP_380129412.1">
    <property type="nucleotide sequence ID" value="NZ_JBHSIU010000135.1"/>
</dbReference>
<accession>A0ABV9WM55</accession>
<organism evidence="2 3">
    <name type="scientific">Dactylosporangium cerinum</name>
    <dbReference type="NCBI Taxonomy" id="1434730"/>
    <lineage>
        <taxon>Bacteria</taxon>
        <taxon>Bacillati</taxon>
        <taxon>Actinomycetota</taxon>
        <taxon>Actinomycetes</taxon>
        <taxon>Micromonosporales</taxon>
        <taxon>Micromonosporaceae</taxon>
        <taxon>Dactylosporangium</taxon>
    </lineage>
</organism>
<feature type="region of interest" description="Disordered" evidence="1">
    <location>
        <begin position="54"/>
        <end position="82"/>
    </location>
</feature>
<proteinExistence type="predicted"/>
<evidence type="ECO:0000313" key="2">
    <source>
        <dbReference type="EMBL" id="MFC5008710.1"/>
    </source>
</evidence>
<protein>
    <submittedName>
        <fullName evidence="2">Uncharacterized protein</fullName>
    </submittedName>
</protein>
<dbReference type="Gene3D" id="3.40.50.150">
    <property type="entry name" value="Vaccinia Virus protein VP39"/>
    <property type="match status" value="1"/>
</dbReference>
<dbReference type="Proteomes" id="UP001595912">
    <property type="component" value="Unassembled WGS sequence"/>
</dbReference>
<dbReference type="EMBL" id="JBHSIU010000135">
    <property type="protein sequence ID" value="MFC5008710.1"/>
    <property type="molecule type" value="Genomic_DNA"/>
</dbReference>
<dbReference type="Pfam" id="PF01135">
    <property type="entry name" value="PCMT"/>
    <property type="match status" value="1"/>
</dbReference>
<keyword evidence="3" id="KW-1185">Reference proteome</keyword>
<comment type="caution">
    <text evidence="2">The sequence shown here is derived from an EMBL/GenBank/DDBJ whole genome shotgun (WGS) entry which is preliminary data.</text>
</comment>
<reference evidence="3" key="1">
    <citation type="journal article" date="2019" name="Int. J. Syst. Evol. Microbiol.">
        <title>The Global Catalogue of Microorganisms (GCM) 10K type strain sequencing project: providing services to taxonomists for standard genome sequencing and annotation.</title>
        <authorList>
            <consortium name="The Broad Institute Genomics Platform"/>
            <consortium name="The Broad Institute Genome Sequencing Center for Infectious Disease"/>
            <person name="Wu L."/>
            <person name="Ma J."/>
        </authorList>
    </citation>
    <scope>NUCLEOTIDE SEQUENCE [LARGE SCALE GENOMIC DNA]</scope>
    <source>
        <strain evidence="3">CGMCC 4.7152</strain>
    </source>
</reference>
<evidence type="ECO:0000256" key="1">
    <source>
        <dbReference type="SAM" id="MobiDB-lite"/>
    </source>
</evidence>
<gene>
    <name evidence="2" type="ORF">ACFPIJ_64210</name>
</gene>
<feature type="compositionally biased region" description="Polar residues" evidence="1">
    <location>
        <begin position="68"/>
        <end position="82"/>
    </location>
</feature>
<dbReference type="InterPro" id="IPR029063">
    <property type="entry name" value="SAM-dependent_MTases_sf"/>
</dbReference>
<evidence type="ECO:0000313" key="3">
    <source>
        <dbReference type="Proteomes" id="UP001595912"/>
    </source>
</evidence>
<sequence length="82" mass="8666">METSDVPPAWTDQLAPAGRLVTPVRMRANTWCLTLKRDGALLVATGSLQCGFVPMQGHGKDRPGSAPDSKSGTRSPSTRTAT</sequence>
<name>A0ABV9WM55_9ACTN</name>